<dbReference type="HOGENOM" id="CLU_086077_0_0_1"/>
<keyword evidence="1" id="KW-0472">Membrane</keyword>
<protein>
    <submittedName>
        <fullName evidence="2">Uncharacterized protein</fullName>
    </submittedName>
</protein>
<name>A0A059EZX2_9MICR</name>
<gene>
    <name evidence="2" type="ORF">H312_02141</name>
</gene>
<evidence type="ECO:0000313" key="2">
    <source>
        <dbReference type="EMBL" id="KCZ80465.1"/>
    </source>
</evidence>
<reference evidence="3" key="1">
    <citation type="submission" date="2013-02" db="EMBL/GenBank/DDBJ databases">
        <authorList>
            <consortium name="The Broad Institute Genome Sequencing Platform"/>
            <person name="Cuomo C."/>
            <person name="Becnel J."/>
            <person name="Sanscrainte N."/>
            <person name="Walker B."/>
            <person name="Young S.K."/>
            <person name="Zeng Q."/>
            <person name="Gargeya S."/>
            <person name="Fitzgerald M."/>
            <person name="Haas B."/>
            <person name="Abouelleil A."/>
            <person name="Alvarado L."/>
            <person name="Arachchi H.M."/>
            <person name="Berlin A.M."/>
            <person name="Chapman S.B."/>
            <person name="Dewar J."/>
            <person name="Goldberg J."/>
            <person name="Griggs A."/>
            <person name="Gujja S."/>
            <person name="Hansen M."/>
            <person name="Howarth C."/>
            <person name="Imamovic A."/>
            <person name="Larimer J."/>
            <person name="McCowan C."/>
            <person name="Murphy C."/>
            <person name="Neiman D."/>
            <person name="Pearson M."/>
            <person name="Priest M."/>
            <person name="Roberts A."/>
            <person name="Saif S."/>
            <person name="Shea T."/>
            <person name="Sisk P."/>
            <person name="Sykes S."/>
            <person name="Wortman J."/>
            <person name="Nusbaum C."/>
            <person name="Birren B."/>
        </authorList>
    </citation>
    <scope>NUCLEOTIDE SEQUENCE [LARGE SCALE GENOMIC DNA]</scope>
    <source>
        <strain evidence="3">PRA339</strain>
    </source>
</reference>
<reference evidence="2 3" key="2">
    <citation type="submission" date="2014-03" db="EMBL/GenBank/DDBJ databases">
        <title>The Genome Sequence of Anncaliia algerae insect isolate PRA339.</title>
        <authorList>
            <consortium name="The Broad Institute Genome Sequencing Platform"/>
            <consortium name="The Broad Institute Genome Sequencing Center for Infectious Disease"/>
            <person name="Cuomo C."/>
            <person name="Becnel J."/>
            <person name="Sanscrainte N."/>
            <person name="Walker B."/>
            <person name="Young S.K."/>
            <person name="Zeng Q."/>
            <person name="Gargeya S."/>
            <person name="Fitzgerald M."/>
            <person name="Haas B."/>
            <person name="Abouelleil A."/>
            <person name="Alvarado L."/>
            <person name="Arachchi H.M."/>
            <person name="Berlin A.M."/>
            <person name="Chapman S.B."/>
            <person name="Dewar J."/>
            <person name="Goldberg J."/>
            <person name="Griggs A."/>
            <person name="Gujja S."/>
            <person name="Hansen M."/>
            <person name="Howarth C."/>
            <person name="Imamovic A."/>
            <person name="Larimer J."/>
            <person name="McCowan C."/>
            <person name="Murphy C."/>
            <person name="Neiman D."/>
            <person name="Pearson M."/>
            <person name="Priest M."/>
            <person name="Roberts A."/>
            <person name="Saif S."/>
            <person name="Shea T."/>
            <person name="Sisk P."/>
            <person name="Sykes S."/>
            <person name="Wortman J."/>
            <person name="Nusbaum C."/>
            <person name="Birren B."/>
        </authorList>
    </citation>
    <scope>NUCLEOTIDE SEQUENCE [LARGE SCALE GENOMIC DNA]</scope>
    <source>
        <strain evidence="2 3">PRA339</strain>
    </source>
</reference>
<dbReference type="OrthoDB" id="10323815at2759"/>
<keyword evidence="1" id="KW-0812">Transmembrane</keyword>
<dbReference type="EMBL" id="KK365180">
    <property type="protein sequence ID" value="KCZ80465.1"/>
    <property type="molecule type" value="Genomic_DNA"/>
</dbReference>
<accession>A0A059EZX2</accession>
<evidence type="ECO:0000313" key="3">
    <source>
        <dbReference type="Proteomes" id="UP000030655"/>
    </source>
</evidence>
<sequence>MLLTMNQLITFAIIFVILLLLFILYIYITRRLSYSAVKMYLTECIGSLGNELVNSLVESNDLNFNKNLIIYLRTKDKKTYDFLIYHLFSKYSLSKYSSLTHPAIVMRALLQEIISEQLNAKYEKGFFFSQDTFDNIKTNAPFLARYCLIAKMKDDLYFTDILKFYPNANINQVVRMSYNNFIEIVSIDKEIHYENLFFPEKLVILADRSINKYIFNFNCLSDFNFILHDGNTFTIRSLILKKINFFSSSYKMIGGNRIGTFDLDIIKYDHSVMSKSFLSVLVCEKINHDH</sequence>
<dbReference type="AlphaFoldDB" id="A0A059EZX2"/>
<evidence type="ECO:0000256" key="1">
    <source>
        <dbReference type="SAM" id="Phobius"/>
    </source>
</evidence>
<dbReference type="Proteomes" id="UP000030655">
    <property type="component" value="Unassembled WGS sequence"/>
</dbReference>
<feature type="transmembrane region" description="Helical" evidence="1">
    <location>
        <begin position="6"/>
        <end position="28"/>
    </location>
</feature>
<dbReference type="VEuPathDB" id="MicrosporidiaDB:H312_02141"/>
<organism evidence="2 3">
    <name type="scientific">Anncaliia algerae PRA339</name>
    <dbReference type="NCBI Taxonomy" id="1288291"/>
    <lineage>
        <taxon>Eukaryota</taxon>
        <taxon>Fungi</taxon>
        <taxon>Fungi incertae sedis</taxon>
        <taxon>Microsporidia</taxon>
        <taxon>Tubulinosematoidea</taxon>
        <taxon>Tubulinosematidae</taxon>
        <taxon>Anncaliia</taxon>
    </lineage>
</organism>
<proteinExistence type="predicted"/>
<keyword evidence="3" id="KW-1185">Reference proteome</keyword>
<keyword evidence="1" id="KW-1133">Transmembrane helix</keyword>